<reference evidence="2 3" key="1">
    <citation type="submission" date="2020-04" db="EMBL/GenBank/DDBJ databases">
        <authorList>
            <consortium name="Desulfovibrio sp. FSS-1 genome sequencing consortium"/>
            <person name="Shimoshige H."/>
            <person name="Kobayashi H."/>
            <person name="Maekawa T."/>
        </authorList>
    </citation>
    <scope>NUCLEOTIDE SEQUENCE [LARGE SCALE GENOMIC DNA]</scope>
    <source>
        <strain evidence="2 3">SIID29052-01</strain>
    </source>
</reference>
<feature type="chain" id="PRO_5028953248" evidence="1">
    <location>
        <begin position="22"/>
        <end position="53"/>
    </location>
</feature>
<dbReference type="EMBL" id="BLTE01000004">
    <property type="protein sequence ID" value="GFK93360.1"/>
    <property type="molecule type" value="Genomic_DNA"/>
</dbReference>
<evidence type="ECO:0000313" key="3">
    <source>
        <dbReference type="Proteomes" id="UP000494245"/>
    </source>
</evidence>
<keyword evidence="1" id="KW-0732">Signal</keyword>
<evidence type="ECO:0000256" key="1">
    <source>
        <dbReference type="SAM" id="SignalP"/>
    </source>
</evidence>
<dbReference type="RefSeq" id="WP_173082315.1">
    <property type="nucleotide sequence ID" value="NZ_BLTE01000004.1"/>
</dbReference>
<comment type="caution">
    <text evidence="2">The sequence shown here is derived from an EMBL/GenBank/DDBJ whole genome shotgun (WGS) entry which is preliminary data.</text>
</comment>
<name>A0A6V8LQU4_9BACT</name>
<dbReference type="AlphaFoldDB" id="A0A6V8LQU4"/>
<accession>A0A6V8LQU4</accession>
<protein>
    <submittedName>
        <fullName evidence="2">Uncharacterized protein</fullName>
    </submittedName>
</protein>
<keyword evidence="3" id="KW-1185">Reference proteome</keyword>
<organism evidence="2 3">
    <name type="scientific">Fundidesulfovibrio magnetotacticus</name>
    <dbReference type="NCBI Taxonomy" id="2730080"/>
    <lineage>
        <taxon>Bacteria</taxon>
        <taxon>Pseudomonadati</taxon>
        <taxon>Thermodesulfobacteriota</taxon>
        <taxon>Desulfovibrionia</taxon>
        <taxon>Desulfovibrionales</taxon>
        <taxon>Desulfovibrionaceae</taxon>
        <taxon>Fundidesulfovibrio</taxon>
    </lineage>
</organism>
<feature type="signal peptide" evidence="1">
    <location>
        <begin position="1"/>
        <end position="21"/>
    </location>
</feature>
<gene>
    <name evidence="2" type="ORF">NNJEOMEG_01192</name>
</gene>
<dbReference type="Proteomes" id="UP000494245">
    <property type="component" value="Unassembled WGS sequence"/>
</dbReference>
<sequence length="53" mass="5623">MKKAVLLAVAACLVFASAAFAFEGKTSTDKQGSYIEQMAKKKSSKKKTTPPAN</sequence>
<evidence type="ECO:0000313" key="2">
    <source>
        <dbReference type="EMBL" id="GFK93360.1"/>
    </source>
</evidence>
<reference evidence="2 3" key="2">
    <citation type="submission" date="2020-05" db="EMBL/GenBank/DDBJ databases">
        <title>Draft genome sequence of Desulfovibrio sp. strainFSS-1.</title>
        <authorList>
            <person name="Shimoshige H."/>
            <person name="Kobayashi H."/>
            <person name="Maekawa T."/>
        </authorList>
    </citation>
    <scope>NUCLEOTIDE SEQUENCE [LARGE SCALE GENOMIC DNA]</scope>
    <source>
        <strain evidence="2 3">SIID29052-01</strain>
    </source>
</reference>
<proteinExistence type="predicted"/>